<evidence type="ECO:0000259" key="6">
    <source>
        <dbReference type="PROSITE" id="PS50304"/>
    </source>
</evidence>
<dbReference type="RefSeq" id="XP_052123270.1">
    <property type="nucleotide sequence ID" value="XM_052267310.1"/>
</dbReference>
<keyword evidence="3" id="KW-0677">Repeat</keyword>
<dbReference type="GeneID" id="113205131"/>
<evidence type="ECO:0000313" key="8">
    <source>
        <dbReference type="Proteomes" id="UP000504606"/>
    </source>
</evidence>
<sequence length="1220" mass="133654">MADLDTIKIILRSLLISTQKCMTVFELQKDYFNSEGEPCPYAALGYRSFLAFLESIPDTVRVTASGEVRPVSTKETAHIQQLVALQKRQKPRRRPTSYLGSKSYGGFRSHGTGGFGSGSRSYGSGSRSYGSGSRSYGGGSSSYGGGSGSHGSGSGSYRGGNGSYGSGSRSYGSGSGSYASGGISHGTSSGSYGGESRVFSAQSKPSPPSQSRYTFEHCPSTTIEEHFQKVKEVKEKARREELGSSAYPSTSPASPSPALAAIPLTHSNTREDDSVGVKGVEQEATERGLVSVPSSSPQIPAGNSYQHRIVPGGKESSDDCSEDSFYERFHDPEDRCPVQVKMETSKPLASTDNASCLDGYFNSSSNVNYTLKTNLKNLIKSYPSGLWACVLPEKYEEKFGVCLNWNELGYDSIIQMAHDLQDVFDCKRVKSGDWMLFDVSNNVTDDESDSKPVIDLSLSVKRKIFDIVQRYTSGIRGEQLAQLYEESYGRSLISEAPVFKSLEDLLSSLHNSVIRVRYIRRECYVYPGEKPEEQLMPSLDVDLTEKQLLGLYPEEVMKPGETFPLPELPPNAEPGEYVELKVAEVYSPHKFWVMLRKDALTLNRLMDELQDFYQDHGAKYVMPDCTIVEGQCCVAIYDGEWHRAVIKSVGETPEVIYIDYGTVSKCSKTDLRFIHSDFSVLPKQAIRASLSGIEPPNGSQRFSKEAGFAFLALVVDRELIGLVQKVDLEEPFLELFLIDTNGETDIHLNDVLVTEGHASFKDDLLETADLIKEINGEPEESCRSVENGETCVNETDHGKTEACPASTQSQNTMPSSPVCSSSLSAPVNNHNSFPTVPTVSSSVSQTQGTSVSHLPPPGFGVTGSQSPAAGYSVPATYPYMFPNPLMNPLAAYSVAGMSQVGAALLLQQQQWQQQQAIAMAYYQNLYQQSAAALFNAQARATADNGWSASSSVSQAQTNDKIPHKAKSVVTQHTLSEVSSSEMNIDDETSRGKSTMAVEMEAPTSSSSSSEDYNIRNRLASRRKKSFYSSPINSKSQQRVSHHDSENSDDSSVPSSTSSCRNVAPDLVQSIGNLNLSSYSNNSTVTNFWKIVEISGRTLHLFNIDEKAFLSTGELARNFTKFSTCDILVRVLKNMDINPPYCKLPRQENLPLFSALDGHDGDIKCFDLSRNKNGSVIGTFHVTPLTNVPSMMIALDLDTSIIKEFRLLRDSFNPNDSYWTD</sequence>
<feature type="domain" description="HTH OST-type" evidence="7">
    <location>
        <begin position="367"/>
        <end position="440"/>
    </location>
</feature>
<proteinExistence type="predicted"/>
<gene>
    <name evidence="9" type="primary">LOC113205131</name>
</gene>
<reference evidence="9" key="1">
    <citation type="submission" date="2025-08" db="UniProtKB">
        <authorList>
            <consortium name="RefSeq"/>
        </authorList>
    </citation>
    <scope>IDENTIFICATION</scope>
    <source>
        <tissue evidence="9">Whole organism</tissue>
    </source>
</reference>
<feature type="compositionally biased region" description="Low complexity" evidence="5">
    <location>
        <begin position="837"/>
        <end position="852"/>
    </location>
</feature>
<feature type="compositionally biased region" description="Polar residues" evidence="5">
    <location>
        <begin position="292"/>
        <end position="306"/>
    </location>
</feature>
<feature type="region of interest" description="Disordered" evidence="5">
    <location>
        <begin position="949"/>
        <end position="1060"/>
    </location>
</feature>
<dbReference type="PROSITE" id="PS50304">
    <property type="entry name" value="TUDOR"/>
    <property type="match status" value="1"/>
</dbReference>
<evidence type="ECO:0000256" key="2">
    <source>
        <dbReference type="ARBA" id="ARBA00022490"/>
    </source>
</evidence>
<dbReference type="Gene3D" id="2.40.50.90">
    <property type="match status" value="1"/>
</dbReference>
<feature type="region of interest" description="Disordered" evidence="5">
    <location>
        <begin position="837"/>
        <end position="857"/>
    </location>
</feature>
<feature type="compositionally biased region" description="Low complexity" evidence="5">
    <location>
        <begin position="118"/>
        <end position="134"/>
    </location>
</feature>
<feature type="region of interest" description="Disordered" evidence="5">
    <location>
        <begin position="284"/>
        <end position="322"/>
    </location>
</feature>
<dbReference type="Proteomes" id="UP000504606">
    <property type="component" value="Unplaced"/>
</dbReference>
<dbReference type="InterPro" id="IPR035437">
    <property type="entry name" value="SNase_OB-fold_sf"/>
</dbReference>
<feature type="region of interest" description="Disordered" evidence="5">
    <location>
        <begin position="85"/>
        <end position="156"/>
    </location>
</feature>
<evidence type="ECO:0000259" key="7">
    <source>
        <dbReference type="PROSITE" id="PS51644"/>
    </source>
</evidence>
<dbReference type="InterPro" id="IPR025605">
    <property type="entry name" value="OST-HTH/LOTUS_dom"/>
</dbReference>
<dbReference type="PANTHER" id="PTHR22948:SF76">
    <property type="entry name" value="FI20010P1-RELATED"/>
    <property type="match status" value="1"/>
</dbReference>
<dbReference type="AlphaFoldDB" id="A0A9C6TVV0"/>
<keyword evidence="8" id="KW-1185">Reference proteome</keyword>
<dbReference type="Pfam" id="PF00567">
    <property type="entry name" value="TUDOR"/>
    <property type="match status" value="1"/>
</dbReference>
<comment type="subcellular location">
    <subcellularLocation>
        <location evidence="1">Cytoplasm</location>
    </subcellularLocation>
</comment>
<dbReference type="InterPro" id="IPR050621">
    <property type="entry name" value="Tudor_domain_containing"/>
</dbReference>
<accession>A0A9C6TVV0</accession>
<dbReference type="Gene3D" id="2.30.30.140">
    <property type="match status" value="1"/>
</dbReference>
<feature type="domain" description="HTH OST-type" evidence="7">
    <location>
        <begin position="3"/>
        <end position="76"/>
    </location>
</feature>
<name>A0A9C6TVV0_FRAOC</name>
<evidence type="ECO:0000256" key="3">
    <source>
        <dbReference type="ARBA" id="ARBA00022737"/>
    </source>
</evidence>
<dbReference type="SUPFAM" id="SSF63748">
    <property type="entry name" value="Tudor/PWWP/MBT"/>
    <property type="match status" value="1"/>
</dbReference>
<dbReference type="SMART" id="SM00333">
    <property type="entry name" value="TUDOR"/>
    <property type="match status" value="1"/>
</dbReference>
<dbReference type="InterPro" id="IPR041966">
    <property type="entry name" value="LOTUS-like"/>
</dbReference>
<keyword evidence="4" id="KW-0744">Spermatogenesis</keyword>
<dbReference type="PANTHER" id="PTHR22948">
    <property type="entry name" value="TUDOR DOMAIN CONTAINING PROTEIN"/>
    <property type="match status" value="1"/>
</dbReference>
<evidence type="ECO:0000256" key="1">
    <source>
        <dbReference type="ARBA" id="ARBA00004496"/>
    </source>
</evidence>
<feature type="compositionally biased region" description="Low complexity" evidence="5">
    <location>
        <begin position="186"/>
        <end position="204"/>
    </location>
</feature>
<protein>
    <submittedName>
        <fullName evidence="9">Uncharacterized protein LOC113205131 isoform X1</fullName>
    </submittedName>
</protein>
<feature type="region of interest" description="Disordered" evidence="5">
    <location>
        <begin position="802"/>
        <end position="823"/>
    </location>
</feature>
<feature type="compositionally biased region" description="Polar residues" evidence="5">
    <location>
        <begin position="968"/>
        <end position="982"/>
    </location>
</feature>
<evidence type="ECO:0000313" key="9">
    <source>
        <dbReference type="RefSeq" id="XP_052123270.1"/>
    </source>
</evidence>
<dbReference type="Gene3D" id="3.30.420.610">
    <property type="entry name" value="LOTUS domain-like"/>
    <property type="match status" value="3"/>
</dbReference>
<feature type="compositionally biased region" description="Polar residues" evidence="5">
    <location>
        <begin position="1026"/>
        <end position="1038"/>
    </location>
</feature>
<feature type="domain" description="Tudor" evidence="6">
    <location>
        <begin position="626"/>
        <end position="681"/>
    </location>
</feature>
<feature type="compositionally biased region" description="Low complexity" evidence="5">
    <location>
        <begin position="814"/>
        <end position="823"/>
    </location>
</feature>
<dbReference type="GO" id="GO:0005737">
    <property type="term" value="C:cytoplasm"/>
    <property type="evidence" value="ECO:0007669"/>
    <property type="project" value="UniProtKB-SubCell"/>
</dbReference>
<feature type="compositionally biased region" description="Basic and acidic residues" evidence="5">
    <location>
        <begin position="223"/>
        <end position="242"/>
    </location>
</feature>
<keyword evidence="2" id="KW-0963">Cytoplasm</keyword>
<dbReference type="OrthoDB" id="341421at2759"/>
<evidence type="ECO:0000256" key="4">
    <source>
        <dbReference type="ARBA" id="ARBA00022871"/>
    </source>
</evidence>
<dbReference type="GO" id="GO:0030154">
    <property type="term" value="P:cell differentiation"/>
    <property type="evidence" value="ECO:0007669"/>
    <property type="project" value="UniProtKB-ARBA"/>
</dbReference>
<dbReference type="InterPro" id="IPR002999">
    <property type="entry name" value="Tudor"/>
</dbReference>
<dbReference type="CDD" id="cd09972">
    <property type="entry name" value="LOTUS_TDRD_OSKAR"/>
    <property type="match status" value="1"/>
</dbReference>
<organism evidence="8 9">
    <name type="scientific">Frankliniella occidentalis</name>
    <name type="common">Western flower thrips</name>
    <name type="synonym">Euthrips occidentalis</name>
    <dbReference type="NCBI Taxonomy" id="133901"/>
    <lineage>
        <taxon>Eukaryota</taxon>
        <taxon>Metazoa</taxon>
        <taxon>Ecdysozoa</taxon>
        <taxon>Arthropoda</taxon>
        <taxon>Hexapoda</taxon>
        <taxon>Insecta</taxon>
        <taxon>Pterygota</taxon>
        <taxon>Neoptera</taxon>
        <taxon>Paraneoptera</taxon>
        <taxon>Thysanoptera</taxon>
        <taxon>Terebrantia</taxon>
        <taxon>Thripoidea</taxon>
        <taxon>Thripidae</taxon>
        <taxon>Frankliniella</taxon>
    </lineage>
</organism>
<dbReference type="GO" id="GO:0007283">
    <property type="term" value="P:spermatogenesis"/>
    <property type="evidence" value="ECO:0007669"/>
    <property type="project" value="UniProtKB-KW"/>
</dbReference>
<evidence type="ECO:0000256" key="5">
    <source>
        <dbReference type="SAM" id="MobiDB-lite"/>
    </source>
</evidence>
<feature type="region of interest" description="Disordered" evidence="5">
    <location>
        <begin position="186"/>
        <end position="260"/>
    </location>
</feature>
<dbReference type="Pfam" id="PF12872">
    <property type="entry name" value="OST-HTH"/>
    <property type="match status" value="2"/>
</dbReference>
<feature type="compositionally biased region" description="Low complexity" evidence="5">
    <location>
        <begin position="1049"/>
        <end position="1058"/>
    </location>
</feature>
<keyword evidence="4" id="KW-0221">Differentiation</keyword>
<feature type="compositionally biased region" description="Polar residues" evidence="5">
    <location>
        <begin position="949"/>
        <end position="959"/>
    </location>
</feature>
<dbReference type="PROSITE" id="PS51644">
    <property type="entry name" value="HTH_OST"/>
    <property type="match status" value="2"/>
</dbReference>
<feature type="compositionally biased region" description="Gly residues" evidence="5">
    <location>
        <begin position="135"/>
        <end position="156"/>
    </location>
</feature>
<feature type="compositionally biased region" description="Low complexity" evidence="5">
    <location>
        <begin position="244"/>
        <end position="260"/>
    </location>
</feature>